<protein>
    <submittedName>
        <fullName evidence="2">Uncharacterized protein</fullName>
    </submittedName>
</protein>
<dbReference type="AlphaFoldDB" id="A0A0G4HKS5"/>
<feature type="compositionally biased region" description="Basic and acidic residues" evidence="1">
    <location>
        <begin position="127"/>
        <end position="136"/>
    </location>
</feature>
<reference evidence="2" key="1">
    <citation type="submission" date="2014-11" db="EMBL/GenBank/DDBJ databases">
        <authorList>
            <person name="Otto D Thomas"/>
            <person name="Naeem Raeece"/>
        </authorList>
    </citation>
    <scope>NUCLEOTIDE SEQUENCE</scope>
</reference>
<dbReference type="EMBL" id="CDMZ01002993">
    <property type="protein sequence ID" value="CEM44699.1"/>
    <property type="molecule type" value="Genomic_DNA"/>
</dbReference>
<sequence>MESLLDKASRASRGIVPHATQEKPNPRPNLEVSSSPALSSTNAPKSLPSSKPPVVVIPDTDSEGEEKVARASPAESPQLQGSGKMQKRDQELQDDDDALLLPKPKDSEDESEVLTETLRQAAMGKALRGEKRKKVDGQQAVKESSASGSKKCMKEDKKKKKKKNDKKKG</sequence>
<gene>
    <name evidence="2" type="ORF">Cvel_28526</name>
</gene>
<accession>A0A0G4HKS5</accession>
<evidence type="ECO:0000256" key="1">
    <source>
        <dbReference type="SAM" id="MobiDB-lite"/>
    </source>
</evidence>
<dbReference type="VEuPathDB" id="CryptoDB:Cvel_28526"/>
<feature type="compositionally biased region" description="Polar residues" evidence="1">
    <location>
        <begin position="31"/>
        <end position="43"/>
    </location>
</feature>
<organism evidence="2">
    <name type="scientific">Chromera velia CCMP2878</name>
    <dbReference type="NCBI Taxonomy" id="1169474"/>
    <lineage>
        <taxon>Eukaryota</taxon>
        <taxon>Sar</taxon>
        <taxon>Alveolata</taxon>
        <taxon>Colpodellida</taxon>
        <taxon>Chromeraceae</taxon>
        <taxon>Chromera</taxon>
    </lineage>
</organism>
<proteinExistence type="predicted"/>
<name>A0A0G4HKS5_9ALVE</name>
<feature type="region of interest" description="Disordered" evidence="1">
    <location>
        <begin position="1"/>
        <end position="169"/>
    </location>
</feature>
<feature type="compositionally biased region" description="Low complexity" evidence="1">
    <location>
        <begin position="44"/>
        <end position="58"/>
    </location>
</feature>
<feature type="compositionally biased region" description="Basic residues" evidence="1">
    <location>
        <begin position="157"/>
        <end position="169"/>
    </location>
</feature>
<evidence type="ECO:0000313" key="2">
    <source>
        <dbReference type="EMBL" id="CEM44699.1"/>
    </source>
</evidence>